<comment type="caution">
    <text evidence="8">The sequence shown here is derived from an EMBL/GenBank/DDBJ whole genome shotgun (WGS) entry which is preliminary data.</text>
</comment>
<sequence>MVGVEVIFLFHSTLSASMQGIVSVIGRILIATIFLLSAVGNKIPNFNQVCEHMAAAGVPQPKVMLAGAIVFLIAGGLSLIAGYKARIGATLLLVFLVLATYYFHDFWTLEGAERQTQMIQFMKNLALMGTMLFVIANGSGAFSLDNREPADEKRKRSGDF</sequence>
<feature type="transmembrane region" description="Helical" evidence="7">
    <location>
        <begin position="20"/>
        <end position="39"/>
    </location>
</feature>
<name>A0A5C5WYK5_9BACT</name>
<dbReference type="InterPro" id="IPR051907">
    <property type="entry name" value="DoxX-like_oxidoreductase"/>
</dbReference>
<evidence type="ECO:0000256" key="5">
    <source>
        <dbReference type="ARBA" id="ARBA00022989"/>
    </source>
</evidence>
<evidence type="ECO:0000313" key="9">
    <source>
        <dbReference type="Proteomes" id="UP000318053"/>
    </source>
</evidence>
<comment type="similarity">
    <text evidence="2">Belongs to the DoxX family.</text>
</comment>
<keyword evidence="9" id="KW-1185">Reference proteome</keyword>
<keyword evidence="4 7" id="KW-0812">Transmembrane</keyword>
<dbReference type="PANTHER" id="PTHR33452">
    <property type="entry name" value="OXIDOREDUCTASE CATD-RELATED"/>
    <property type="match status" value="1"/>
</dbReference>
<dbReference type="Proteomes" id="UP000318053">
    <property type="component" value="Unassembled WGS sequence"/>
</dbReference>
<keyword evidence="6 7" id="KW-0472">Membrane</keyword>
<evidence type="ECO:0000256" key="4">
    <source>
        <dbReference type="ARBA" id="ARBA00022692"/>
    </source>
</evidence>
<evidence type="ECO:0000256" key="7">
    <source>
        <dbReference type="SAM" id="Phobius"/>
    </source>
</evidence>
<organism evidence="8 9">
    <name type="scientific">Allorhodopirellula solitaria</name>
    <dbReference type="NCBI Taxonomy" id="2527987"/>
    <lineage>
        <taxon>Bacteria</taxon>
        <taxon>Pseudomonadati</taxon>
        <taxon>Planctomycetota</taxon>
        <taxon>Planctomycetia</taxon>
        <taxon>Pirellulales</taxon>
        <taxon>Pirellulaceae</taxon>
        <taxon>Allorhodopirellula</taxon>
    </lineage>
</organism>
<dbReference type="PANTHER" id="PTHR33452:SF1">
    <property type="entry name" value="INNER MEMBRANE PROTEIN YPHA-RELATED"/>
    <property type="match status" value="1"/>
</dbReference>
<protein>
    <submittedName>
        <fullName evidence="8">Inner membrane protein YphA</fullName>
    </submittedName>
</protein>
<dbReference type="EMBL" id="SJPK01000023">
    <property type="protein sequence ID" value="TWT55670.1"/>
    <property type="molecule type" value="Genomic_DNA"/>
</dbReference>
<gene>
    <name evidence="8" type="primary">yphA</name>
    <name evidence="8" type="ORF">CA85_48640</name>
</gene>
<evidence type="ECO:0000256" key="2">
    <source>
        <dbReference type="ARBA" id="ARBA00006679"/>
    </source>
</evidence>
<evidence type="ECO:0000256" key="1">
    <source>
        <dbReference type="ARBA" id="ARBA00004651"/>
    </source>
</evidence>
<evidence type="ECO:0000313" key="8">
    <source>
        <dbReference type="EMBL" id="TWT55670.1"/>
    </source>
</evidence>
<accession>A0A5C5WYK5</accession>
<dbReference type="InterPro" id="IPR032808">
    <property type="entry name" value="DoxX"/>
</dbReference>
<dbReference type="AlphaFoldDB" id="A0A5C5WYK5"/>
<feature type="transmembrane region" description="Helical" evidence="7">
    <location>
        <begin position="63"/>
        <end position="81"/>
    </location>
</feature>
<dbReference type="GO" id="GO:0005886">
    <property type="term" value="C:plasma membrane"/>
    <property type="evidence" value="ECO:0007669"/>
    <property type="project" value="UniProtKB-SubCell"/>
</dbReference>
<keyword evidence="5 7" id="KW-1133">Transmembrane helix</keyword>
<evidence type="ECO:0000256" key="3">
    <source>
        <dbReference type="ARBA" id="ARBA00022475"/>
    </source>
</evidence>
<evidence type="ECO:0000256" key="6">
    <source>
        <dbReference type="ARBA" id="ARBA00023136"/>
    </source>
</evidence>
<proteinExistence type="inferred from homology"/>
<comment type="subcellular location">
    <subcellularLocation>
        <location evidence="1">Cell membrane</location>
        <topology evidence="1">Multi-pass membrane protein</topology>
    </subcellularLocation>
</comment>
<reference evidence="8 9" key="1">
    <citation type="submission" date="2019-02" db="EMBL/GenBank/DDBJ databases">
        <title>Deep-cultivation of Planctomycetes and their phenomic and genomic characterization uncovers novel biology.</title>
        <authorList>
            <person name="Wiegand S."/>
            <person name="Jogler M."/>
            <person name="Boedeker C."/>
            <person name="Pinto D."/>
            <person name="Vollmers J."/>
            <person name="Rivas-Marin E."/>
            <person name="Kohn T."/>
            <person name="Peeters S.H."/>
            <person name="Heuer A."/>
            <person name="Rast P."/>
            <person name="Oberbeckmann S."/>
            <person name="Bunk B."/>
            <person name="Jeske O."/>
            <person name="Meyerdierks A."/>
            <person name="Storesund J.E."/>
            <person name="Kallscheuer N."/>
            <person name="Luecker S."/>
            <person name="Lage O.M."/>
            <person name="Pohl T."/>
            <person name="Merkel B.J."/>
            <person name="Hornburger P."/>
            <person name="Mueller R.-W."/>
            <person name="Bruemmer F."/>
            <person name="Labrenz M."/>
            <person name="Spormann A.M."/>
            <person name="Op Den Camp H."/>
            <person name="Overmann J."/>
            <person name="Amann R."/>
            <person name="Jetten M.S.M."/>
            <person name="Mascher T."/>
            <person name="Medema M.H."/>
            <person name="Devos D.P."/>
            <person name="Kaster A.-K."/>
            <person name="Ovreas L."/>
            <person name="Rohde M."/>
            <person name="Galperin M.Y."/>
            <person name="Jogler C."/>
        </authorList>
    </citation>
    <scope>NUCLEOTIDE SEQUENCE [LARGE SCALE GENOMIC DNA]</scope>
    <source>
        <strain evidence="8 9">CA85</strain>
    </source>
</reference>
<feature type="transmembrane region" description="Helical" evidence="7">
    <location>
        <begin position="125"/>
        <end position="144"/>
    </location>
</feature>
<dbReference type="Pfam" id="PF07681">
    <property type="entry name" value="DoxX"/>
    <property type="match status" value="1"/>
</dbReference>
<keyword evidence="3" id="KW-1003">Cell membrane</keyword>
<feature type="transmembrane region" description="Helical" evidence="7">
    <location>
        <begin position="87"/>
        <end position="104"/>
    </location>
</feature>